<proteinExistence type="predicted"/>
<name>A0A328VPA8_9CHLR</name>
<keyword evidence="2" id="KW-0472">Membrane</keyword>
<keyword evidence="2" id="KW-0812">Transmembrane</keyword>
<dbReference type="AlphaFoldDB" id="A0A328VPA8"/>
<keyword evidence="4" id="KW-1185">Reference proteome</keyword>
<protein>
    <submittedName>
        <fullName evidence="3">Uncharacterized protein</fullName>
    </submittedName>
</protein>
<dbReference type="Proteomes" id="UP000248706">
    <property type="component" value="Unassembled WGS sequence"/>
</dbReference>
<comment type="caution">
    <text evidence="3">The sequence shown here is derived from an EMBL/GenBank/DDBJ whole genome shotgun (WGS) entry which is preliminary data.</text>
</comment>
<evidence type="ECO:0000313" key="4">
    <source>
        <dbReference type="Proteomes" id="UP000248706"/>
    </source>
</evidence>
<organism evidence="3 4">
    <name type="scientific">Thermogemmatispora tikiterensis</name>
    <dbReference type="NCBI Taxonomy" id="1825093"/>
    <lineage>
        <taxon>Bacteria</taxon>
        <taxon>Bacillati</taxon>
        <taxon>Chloroflexota</taxon>
        <taxon>Ktedonobacteria</taxon>
        <taxon>Thermogemmatisporales</taxon>
        <taxon>Thermogemmatisporaceae</taxon>
        <taxon>Thermogemmatispora</taxon>
    </lineage>
</organism>
<feature type="region of interest" description="Disordered" evidence="1">
    <location>
        <begin position="1"/>
        <end position="21"/>
    </location>
</feature>
<evidence type="ECO:0000313" key="3">
    <source>
        <dbReference type="EMBL" id="RAQ98032.1"/>
    </source>
</evidence>
<gene>
    <name evidence="3" type="ORF">A4R35_21005</name>
</gene>
<sequence>MLLCHGNKEGEHGQRYRSGSPGTAVRGVCASGYFEGYAISYRLVKLWEVAAEDLLRLDLPGIWSLALFYLHLIRLLFFSTRPPVS</sequence>
<reference evidence="3 4" key="1">
    <citation type="submission" date="2016-08" db="EMBL/GenBank/DDBJ databases">
        <title>Analysis of Carbohydrate Active Enzymes in Thermogemmatispora T81 Reveals Carbohydrate Degradation Ability.</title>
        <authorList>
            <person name="Tomazini A."/>
            <person name="Lal S."/>
            <person name="Stott M."/>
            <person name="Henrissat B."/>
            <person name="Polikarpov I."/>
            <person name="Sparling R."/>
            <person name="Levin D.B."/>
        </authorList>
    </citation>
    <scope>NUCLEOTIDE SEQUENCE [LARGE SCALE GENOMIC DNA]</scope>
    <source>
        <strain evidence="3 4">T81</strain>
    </source>
</reference>
<feature type="transmembrane region" description="Helical" evidence="2">
    <location>
        <begin position="61"/>
        <end position="79"/>
    </location>
</feature>
<feature type="compositionally biased region" description="Basic and acidic residues" evidence="1">
    <location>
        <begin position="1"/>
        <end position="14"/>
    </location>
</feature>
<dbReference type="EMBL" id="MCIF01000002">
    <property type="protein sequence ID" value="RAQ98032.1"/>
    <property type="molecule type" value="Genomic_DNA"/>
</dbReference>
<evidence type="ECO:0000256" key="1">
    <source>
        <dbReference type="SAM" id="MobiDB-lite"/>
    </source>
</evidence>
<keyword evidence="2" id="KW-1133">Transmembrane helix</keyword>
<evidence type="ECO:0000256" key="2">
    <source>
        <dbReference type="SAM" id="Phobius"/>
    </source>
</evidence>
<accession>A0A328VPA8</accession>